<proteinExistence type="predicted"/>
<dbReference type="AlphaFoldDB" id="A0A7C2XHS9"/>
<comment type="caution">
    <text evidence="2">The sequence shown here is derived from an EMBL/GenBank/DDBJ whole genome shotgun (WGS) entry which is preliminary data.</text>
</comment>
<keyword evidence="1" id="KW-1133">Transmembrane helix</keyword>
<keyword evidence="1" id="KW-0472">Membrane</keyword>
<protein>
    <submittedName>
        <fullName evidence="2">Uncharacterized protein</fullName>
    </submittedName>
</protein>
<evidence type="ECO:0000313" key="2">
    <source>
        <dbReference type="EMBL" id="HET98570.1"/>
    </source>
</evidence>
<evidence type="ECO:0000256" key="1">
    <source>
        <dbReference type="SAM" id="Phobius"/>
    </source>
</evidence>
<organism evidence="2">
    <name type="scientific">Desulfurivibrio alkaliphilus</name>
    <dbReference type="NCBI Taxonomy" id="427923"/>
    <lineage>
        <taxon>Bacteria</taxon>
        <taxon>Pseudomonadati</taxon>
        <taxon>Thermodesulfobacteriota</taxon>
        <taxon>Desulfobulbia</taxon>
        <taxon>Desulfobulbales</taxon>
        <taxon>Desulfobulbaceae</taxon>
        <taxon>Desulfurivibrio</taxon>
    </lineage>
</organism>
<name>A0A7C2XHS9_9BACT</name>
<reference evidence="2" key="1">
    <citation type="journal article" date="2020" name="mSystems">
        <title>Genome- and Community-Level Interaction Insights into Carbon Utilization and Element Cycling Functions of Hydrothermarchaeota in Hydrothermal Sediment.</title>
        <authorList>
            <person name="Zhou Z."/>
            <person name="Liu Y."/>
            <person name="Xu W."/>
            <person name="Pan J."/>
            <person name="Luo Z.H."/>
            <person name="Li M."/>
        </authorList>
    </citation>
    <scope>NUCLEOTIDE SEQUENCE [LARGE SCALE GENOMIC DNA]</scope>
    <source>
        <strain evidence="2">SpSt-1224</strain>
    </source>
</reference>
<feature type="transmembrane region" description="Helical" evidence="1">
    <location>
        <begin position="51"/>
        <end position="67"/>
    </location>
</feature>
<dbReference type="Proteomes" id="UP000885986">
    <property type="component" value="Unassembled WGS sequence"/>
</dbReference>
<accession>A0A7C2XHS9</accession>
<keyword evidence="1" id="KW-0812">Transmembrane</keyword>
<gene>
    <name evidence="2" type="ORF">ENN98_07795</name>
</gene>
<feature type="transmembrane region" description="Helical" evidence="1">
    <location>
        <begin position="73"/>
        <end position="96"/>
    </location>
</feature>
<dbReference type="EMBL" id="DSDS01000175">
    <property type="protein sequence ID" value="HET98570.1"/>
    <property type="molecule type" value="Genomic_DNA"/>
</dbReference>
<sequence length="159" mass="18230">MPQPLENKIEAALAAGESRRSILARLKQSEDPQKLLFYLNNISDPLQRGKYLYLNLLLALILLFVTSKKLLAIVLFGAFDLLLFLSLVVPVINFYLLREILRFRRIGYQFLAVLATLSLLHPENHFFPEFPLHMAMAGLAGLLYFKLFPKAELIKTLEK</sequence>